<evidence type="ECO:0000256" key="1">
    <source>
        <dbReference type="ARBA" id="ARBA00022737"/>
    </source>
</evidence>
<proteinExistence type="predicted"/>
<protein>
    <submittedName>
        <fullName evidence="4">Uncharacterized protein</fullName>
    </submittedName>
</protein>
<evidence type="ECO:0000313" key="4">
    <source>
        <dbReference type="EMBL" id="SZX68503.1"/>
    </source>
</evidence>
<dbReference type="SUPFAM" id="SSF82185">
    <property type="entry name" value="Histone H3 K4-specific methyltransferase SET7/9 N-terminal domain"/>
    <property type="match status" value="1"/>
</dbReference>
<evidence type="ECO:0000256" key="3">
    <source>
        <dbReference type="SAM" id="Phobius"/>
    </source>
</evidence>
<dbReference type="InterPro" id="IPR003409">
    <property type="entry name" value="MORN"/>
</dbReference>
<feature type="transmembrane region" description="Helical" evidence="3">
    <location>
        <begin position="62"/>
        <end position="86"/>
    </location>
</feature>
<keyword evidence="3" id="KW-0472">Membrane</keyword>
<gene>
    <name evidence="4" type="ORF">BQ4739_LOCUS8849</name>
</gene>
<evidence type="ECO:0000313" key="5">
    <source>
        <dbReference type="Proteomes" id="UP000256970"/>
    </source>
</evidence>
<feature type="compositionally biased region" description="Low complexity" evidence="2">
    <location>
        <begin position="571"/>
        <end position="592"/>
    </location>
</feature>
<feature type="transmembrane region" description="Helical" evidence="3">
    <location>
        <begin position="122"/>
        <end position="146"/>
    </location>
</feature>
<feature type="transmembrane region" description="Helical" evidence="3">
    <location>
        <begin position="345"/>
        <end position="366"/>
    </location>
</feature>
<feature type="transmembrane region" description="Helical" evidence="3">
    <location>
        <begin position="417"/>
        <end position="442"/>
    </location>
</feature>
<dbReference type="GO" id="GO:0016020">
    <property type="term" value="C:membrane"/>
    <property type="evidence" value="ECO:0007669"/>
    <property type="project" value="UniProtKB-ARBA"/>
</dbReference>
<dbReference type="PANTHER" id="PTHR43215">
    <property type="entry name" value="RADIAL SPOKE HEAD 1 HOMOLOG"/>
    <property type="match status" value="1"/>
</dbReference>
<dbReference type="EMBL" id="FNXT01000864">
    <property type="protein sequence ID" value="SZX68503.1"/>
    <property type="molecule type" value="Genomic_DNA"/>
</dbReference>
<dbReference type="STRING" id="3088.A0A383VUF2"/>
<dbReference type="GO" id="GO:0005829">
    <property type="term" value="C:cytosol"/>
    <property type="evidence" value="ECO:0007669"/>
    <property type="project" value="TreeGrafter"/>
</dbReference>
<organism evidence="4 5">
    <name type="scientific">Tetradesmus obliquus</name>
    <name type="common">Green alga</name>
    <name type="synonym">Acutodesmus obliquus</name>
    <dbReference type="NCBI Taxonomy" id="3088"/>
    <lineage>
        <taxon>Eukaryota</taxon>
        <taxon>Viridiplantae</taxon>
        <taxon>Chlorophyta</taxon>
        <taxon>core chlorophytes</taxon>
        <taxon>Chlorophyceae</taxon>
        <taxon>CS clade</taxon>
        <taxon>Sphaeropleales</taxon>
        <taxon>Scenedesmaceae</taxon>
        <taxon>Tetradesmus</taxon>
    </lineage>
</organism>
<dbReference type="AlphaFoldDB" id="A0A383VUF2"/>
<name>A0A383VUF2_TETOB</name>
<dbReference type="Pfam" id="PF02493">
    <property type="entry name" value="MORN"/>
    <property type="match status" value="3"/>
</dbReference>
<evidence type="ECO:0000256" key="2">
    <source>
        <dbReference type="SAM" id="MobiDB-lite"/>
    </source>
</evidence>
<keyword evidence="3" id="KW-1133">Transmembrane helix</keyword>
<dbReference type="FunFam" id="2.20.110.10:FF:000002">
    <property type="entry name" value="Phosphatidylinositol 4-phosphate 5-kinase 8"/>
    <property type="match status" value="1"/>
</dbReference>
<keyword evidence="5" id="KW-1185">Reference proteome</keyword>
<keyword evidence="3" id="KW-0812">Transmembrane</keyword>
<keyword evidence="1" id="KW-0677">Repeat</keyword>
<accession>A0A383VUF2</accession>
<feature type="region of interest" description="Disordered" evidence="2">
    <location>
        <begin position="563"/>
        <end position="592"/>
    </location>
</feature>
<sequence length="681" mass="70080">MESSAVAVLARTAECAALLFIGYKLRSAQLFSATDAEAAQRLAGYLTLPALVLHSCNVLPPLTWHALLGAPVVLAASAAAAGFCWLRFRQRHTRERALLCGSAVGSDAAAIAVPFVEAVAGPAGVAAACSALIANTLAVCIGSYLLTGSAGPAFPESYKHDDGGSYRGEWRGLTKEGLGVYTYQSGARYEGEWRNNLKDGRGVYYFPKGGTYEGEWAGGVMSGTGLRTYSSGKVVAGRWEGGQLAAPLELWQCAAAAEGAAEAALAARRVVVGGGKPIDAAQLLVVQPVLWAALLGLSLNALALPLPGSIAAVAAALAPANKALMLLSAGMLLQPSLPQPRQISDVTAVVAARTAAALFCVANALVLLPGCGHPVGQLSVLAAAAVLLSPIPPLALEFTRNFRLNEALSTACRDASLPASAALLLLLALGVGCLGLIPVALPGPAQPLELQLLLQNAAAADASGAAAMLAAIMVMLAAAIVLAAGYIQEKFAPEKSVKMRYAGPAAAAAAAAAVEQAGGGAAAGHAPRTPPAAPPAALARGGSGGCGCCCSSSSGWQLGWNQQQHWAPVPRSGSSSSSSSSSNSSSSSRSSRCQAAHRDMLCEVAMQGQQQQQLQSHLQIQQESPSCLENFQLAKWHARQRLLQQQQRKQQLCQSMQAARAQLRTSSTRPMLLQANRLMAR</sequence>
<dbReference type="Proteomes" id="UP000256970">
    <property type="component" value="Unassembled WGS sequence"/>
</dbReference>
<dbReference type="SMART" id="SM00698">
    <property type="entry name" value="MORN"/>
    <property type="match status" value="3"/>
</dbReference>
<dbReference type="PANTHER" id="PTHR43215:SF14">
    <property type="entry name" value="RADIAL SPOKE HEAD 1 HOMOLOG"/>
    <property type="match status" value="1"/>
</dbReference>
<reference evidence="4 5" key="1">
    <citation type="submission" date="2016-10" db="EMBL/GenBank/DDBJ databases">
        <authorList>
            <person name="Cai Z."/>
        </authorList>
    </citation>
    <scope>NUCLEOTIDE SEQUENCE [LARGE SCALE GENOMIC DNA]</scope>
</reference>
<feature type="transmembrane region" description="Helical" evidence="3">
    <location>
        <begin position="378"/>
        <end position="396"/>
    </location>
</feature>
<dbReference type="Gene3D" id="2.20.110.10">
    <property type="entry name" value="Histone H3 K4-specific methyltransferase SET7/9 N-terminal domain"/>
    <property type="match status" value="2"/>
</dbReference>
<feature type="transmembrane region" description="Helical" evidence="3">
    <location>
        <begin position="462"/>
        <end position="487"/>
    </location>
</feature>
<feature type="transmembrane region" description="Helical" evidence="3">
    <location>
        <begin position="98"/>
        <end position="116"/>
    </location>
</feature>